<organism evidence="1 2">
    <name type="scientific">Corchorus olitorius</name>
    <dbReference type="NCBI Taxonomy" id="93759"/>
    <lineage>
        <taxon>Eukaryota</taxon>
        <taxon>Viridiplantae</taxon>
        <taxon>Streptophyta</taxon>
        <taxon>Embryophyta</taxon>
        <taxon>Tracheophyta</taxon>
        <taxon>Spermatophyta</taxon>
        <taxon>Magnoliopsida</taxon>
        <taxon>eudicotyledons</taxon>
        <taxon>Gunneridae</taxon>
        <taxon>Pentapetalae</taxon>
        <taxon>rosids</taxon>
        <taxon>malvids</taxon>
        <taxon>Malvales</taxon>
        <taxon>Malvaceae</taxon>
        <taxon>Grewioideae</taxon>
        <taxon>Apeibeae</taxon>
        <taxon>Corchorus</taxon>
    </lineage>
</organism>
<dbReference type="OrthoDB" id="10428700at2759"/>
<protein>
    <submittedName>
        <fullName evidence="1">Uncharacterized protein</fullName>
    </submittedName>
</protein>
<proteinExistence type="predicted"/>
<dbReference type="Proteomes" id="UP000187203">
    <property type="component" value="Unassembled WGS sequence"/>
</dbReference>
<evidence type="ECO:0000313" key="1">
    <source>
        <dbReference type="EMBL" id="OMP07182.1"/>
    </source>
</evidence>
<comment type="caution">
    <text evidence="1">The sequence shown here is derived from an EMBL/GenBank/DDBJ whole genome shotgun (WGS) entry which is preliminary data.</text>
</comment>
<name>A0A1R3KJB3_9ROSI</name>
<accession>A0A1R3KJB3</accession>
<reference evidence="2" key="1">
    <citation type="submission" date="2013-09" db="EMBL/GenBank/DDBJ databases">
        <title>Corchorus olitorius genome sequencing.</title>
        <authorList>
            <person name="Alam M."/>
            <person name="Haque M.S."/>
            <person name="Islam M.S."/>
            <person name="Emdad E.M."/>
            <person name="Islam M.M."/>
            <person name="Ahmed B."/>
            <person name="Halim A."/>
            <person name="Hossen Q.M.M."/>
            <person name="Hossain M.Z."/>
            <person name="Ahmed R."/>
            <person name="Khan M.M."/>
            <person name="Islam R."/>
            <person name="Rashid M.M."/>
            <person name="Khan S.A."/>
            <person name="Rahman M.S."/>
            <person name="Alam M."/>
            <person name="Yahiya A.S."/>
            <person name="Khan M.S."/>
            <person name="Azam M.S."/>
            <person name="Haque T."/>
            <person name="Lashkar M.Z.H."/>
            <person name="Akhand A.I."/>
            <person name="Morshed G."/>
            <person name="Roy S."/>
            <person name="Uddin K.S."/>
            <person name="Rabeya T."/>
            <person name="Hossain A.S."/>
            <person name="Chowdhury A."/>
            <person name="Snigdha A.R."/>
            <person name="Mortoza M.S."/>
            <person name="Matin S.A."/>
            <person name="Hoque S.M.E."/>
            <person name="Islam M.K."/>
            <person name="Roy D.K."/>
            <person name="Haider R."/>
            <person name="Moosa M.M."/>
            <person name="Elias S.M."/>
            <person name="Hasan A.M."/>
            <person name="Jahan S."/>
            <person name="Shafiuddin M."/>
            <person name="Mahmood N."/>
            <person name="Shommy N.S."/>
        </authorList>
    </citation>
    <scope>NUCLEOTIDE SEQUENCE [LARGE SCALE GENOMIC DNA]</scope>
    <source>
        <strain evidence="2">cv. O-4</strain>
    </source>
</reference>
<gene>
    <name evidence="1" type="ORF">COLO4_07559</name>
</gene>
<dbReference type="EMBL" id="AWUE01013365">
    <property type="protein sequence ID" value="OMP07182.1"/>
    <property type="molecule type" value="Genomic_DNA"/>
</dbReference>
<sequence length="64" mass="6988">MILGEAAQVDLDSDISLNDVDIRSRNEIILKEAEATFEVSQALGIAFLENRSQIVSRLANLDGV</sequence>
<keyword evidence="2" id="KW-1185">Reference proteome</keyword>
<dbReference type="AlphaFoldDB" id="A0A1R3KJB3"/>
<evidence type="ECO:0000313" key="2">
    <source>
        <dbReference type="Proteomes" id="UP000187203"/>
    </source>
</evidence>